<keyword evidence="1" id="KW-0472">Membrane</keyword>
<organism evidence="2 3">
    <name type="scientific">Penicillium oxalicum (strain 114-2 / CGMCC 5302)</name>
    <name type="common">Penicillium decumbens</name>
    <dbReference type="NCBI Taxonomy" id="933388"/>
    <lineage>
        <taxon>Eukaryota</taxon>
        <taxon>Fungi</taxon>
        <taxon>Dikarya</taxon>
        <taxon>Ascomycota</taxon>
        <taxon>Pezizomycotina</taxon>
        <taxon>Eurotiomycetes</taxon>
        <taxon>Eurotiomycetidae</taxon>
        <taxon>Eurotiales</taxon>
        <taxon>Aspergillaceae</taxon>
        <taxon>Penicillium</taxon>
    </lineage>
</organism>
<keyword evidence="1" id="KW-0812">Transmembrane</keyword>
<feature type="transmembrane region" description="Helical" evidence="1">
    <location>
        <begin position="38"/>
        <end position="59"/>
    </location>
</feature>
<dbReference type="EMBL" id="KB644414">
    <property type="protein sequence ID" value="EPS32199.1"/>
    <property type="molecule type" value="Genomic_DNA"/>
</dbReference>
<name>S7ZP90_PENO1</name>
<sequence>MKSHATRDAFRELLPDVRFKMYRAHPLLSIPQFAHNLLSPYTIALPLPLVFPLSLTSLLERKKMKYWSGDEVGARSYLGLGGSDTLFEETSSWL</sequence>
<evidence type="ECO:0000256" key="1">
    <source>
        <dbReference type="SAM" id="Phobius"/>
    </source>
</evidence>
<evidence type="ECO:0000313" key="2">
    <source>
        <dbReference type="EMBL" id="EPS32199.1"/>
    </source>
</evidence>
<accession>S7ZP90</accession>
<dbReference type="Proteomes" id="UP000019376">
    <property type="component" value="Unassembled WGS sequence"/>
</dbReference>
<proteinExistence type="predicted"/>
<keyword evidence="1" id="KW-1133">Transmembrane helix</keyword>
<protein>
    <submittedName>
        <fullName evidence="2">Uncharacterized protein</fullName>
    </submittedName>
</protein>
<dbReference type="HOGENOM" id="CLU_2386887_0_0_1"/>
<keyword evidence="3" id="KW-1185">Reference proteome</keyword>
<evidence type="ECO:0000313" key="3">
    <source>
        <dbReference type="Proteomes" id="UP000019376"/>
    </source>
</evidence>
<gene>
    <name evidence="2" type="ORF">PDE_07159</name>
</gene>
<reference evidence="2 3" key="1">
    <citation type="journal article" date="2013" name="PLoS ONE">
        <title>Genomic and secretomic analyses reveal unique features of the lignocellulolytic enzyme system of Penicillium decumbens.</title>
        <authorList>
            <person name="Liu G."/>
            <person name="Zhang L."/>
            <person name="Wei X."/>
            <person name="Zou G."/>
            <person name="Qin Y."/>
            <person name="Ma L."/>
            <person name="Li J."/>
            <person name="Zheng H."/>
            <person name="Wang S."/>
            <person name="Wang C."/>
            <person name="Xun L."/>
            <person name="Zhao G.-P."/>
            <person name="Zhou Z."/>
            <person name="Qu Y."/>
        </authorList>
    </citation>
    <scope>NUCLEOTIDE SEQUENCE [LARGE SCALE GENOMIC DNA]</scope>
    <source>
        <strain evidence="3">114-2 / CGMCC 5302</strain>
    </source>
</reference>
<dbReference type="AlphaFoldDB" id="S7ZP90"/>